<dbReference type="AlphaFoldDB" id="A0A1E5VEF3"/>
<comment type="caution">
    <text evidence="1">The sequence shown here is derived from an EMBL/GenBank/DDBJ whole genome shotgun (WGS) entry which is preliminary data.</text>
</comment>
<gene>
    <name evidence="1" type="ORF">BAE44_0015545</name>
</gene>
<sequence length="223" mass="24503">LELAQQLARRGHFIIFLSTPRNITTTRPVPPELSPSIRFVSLPLPAVDGLLDGAEWTSDVPPEKAELLKVAFDGLASPFAGFLTAACAAGGEGHGKKPDWVVVDFAHNWLPPIAGDHKARRFTSLARLLPSTEPQCPYCSSLAALLSSSMSSFLSNNQKSWYLLLRRRQRHPRPCLLDREFLLRVPPWATAAAWRTGNACGMQRRSGMCEMQCPPGRGKSSIC</sequence>
<dbReference type="EMBL" id="LWDX02042524">
    <property type="protein sequence ID" value="OEL23435.1"/>
    <property type="molecule type" value="Genomic_DNA"/>
</dbReference>
<accession>A0A1E5VEF3</accession>
<evidence type="ECO:0000313" key="1">
    <source>
        <dbReference type="EMBL" id="OEL23435.1"/>
    </source>
</evidence>
<evidence type="ECO:0000313" key="2">
    <source>
        <dbReference type="Proteomes" id="UP000095767"/>
    </source>
</evidence>
<dbReference type="STRING" id="888268.A0A1E5VEF3"/>
<keyword evidence="2" id="KW-1185">Reference proteome</keyword>
<dbReference type="Gene3D" id="3.40.50.2000">
    <property type="entry name" value="Glycogen Phosphorylase B"/>
    <property type="match status" value="1"/>
</dbReference>
<proteinExistence type="predicted"/>
<name>A0A1E5VEF3_9POAL</name>
<dbReference type="OrthoDB" id="784816at2759"/>
<dbReference type="Proteomes" id="UP000095767">
    <property type="component" value="Unassembled WGS sequence"/>
</dbReference>
<feature type="non-terminal residue" evidence="1">
    <location>
        <position position="1"/>
    </location>
</feature>
<dbReference type="SUPFAM" id="SSF53756">
    <property type="entry name" value="UDP-Glycosyltransferase/glycogen phosphorylase"/>
    <property type="match status" value="1"/>
</dbReference>
<reference evidence="1 2" key="1">
    <citation type="submission" date="2016-09" db="EMBL/GenBank/DDBJ databases">
        <title>The draft genome of Dichanthelium oligosanthes: A C3 panicoid grass species.</title>
        <authorList>
            <person name="Studer A.J."/>
            <person name="Schnable J.C."/>
            <person name="Brutnell T.P."/>
        </authorList>
    </citation>
    <scope>NUCLEOTIDE SEQUENCE [LARGE SCALE GENOMIC DNA]</scope>
    <source>
        <strain evidence="2">cv. Kellogg 1175</strain>
        <tissue evidence="1">Leaf</tissue>
    </source>
</reference>
<protein>
    <submittedName>
        <fullName evidence="1">Uncharacterized protein</fullName>
    </submittedName>
</protein>
<organism evidence="1 2">
    <name type="scientific">Dichanthelium oligosanthes</name>
    <dbReference type="NCBI Taxonomy" id="888268"/>
    <lineage>
        <taxon>Eukaryota</taxon>
        <taxon>Viridiplantae</taxon>
        <taxon>Streptophyta</taxon>
        <taxon>Embryophyta</taxon>
        <taxon>Tracheophyta</taxon>
        <taxon>Spermatophyta</taxon>
        <taxon>Magnoliopsida</taxon>
        <taxon>Liliopsida</taxon>
        <taxon>Poales</taxon>
        <taxon>Poaceae</taxon>
        <taxon>PACMAD clade</taxon>
        <taxon>Panicoideae</taxon>
        <taxon>Panicodae</taxon>
        <taxon>Paniceae</taxon>
        <taxon>Dichantheliinae</taxon>
        <taxon>Dichanthelium</taxon>
    </lineage>
</organism>